<dbReference type="Proteomes" id="UP000434957">
    <property type="component" value="Unassembled WGS sequence"/>
</dbReference>
<dbReference type="EMBL" id="QXFV01001199">
    <property type="protein sequence ID" value="KAE9012233.1"/>
    <property type="molecule type" value="Genomic_DNA"/>
</dbReference>
<evidence type="ECO:0000256" key="2">
    <source>
        <dbReference type="ARBA" id="ARBA00010400"/>
    </source>
</evidence>
<comment type="similarity">
    <text evidence="2 5">Belongs to the RxLR effector family.</text>
</comment>
<feature type="chain" id="PRO_5036164904" description="RxLR effector protein" evidence="5">
    <location>
        <begin position="25"/>
        <end position="118"/>
    </location>
</feature>
<comment type="caution">
    <text evidence="7">The sequence shown here is derived from an EMBL/GenBank/DDBJ whole genome shotgun (WGS) entry which is preliminary data.</text>
</comment>
<evidence type="ECO:0000256" key="3">
    <source>
        <dbReference type="ARBA" id="ARBA00022525"/>
    </source>
</evidence>
<feature type="compositionally biased region" description="Polar residues" evidence="6">
    <location>
        <begin position="30"/>
        <end position="54"/>
    </location>
</feature>
<gene>
    <name evidence="7" type="ORF">PR001_g15718</name>
    <name evidence="8" type="ORF">PR002_g5294</name>
    <name evidence="9" type="ORF">PR003_g16601</name>
</gene>
<dbReference type="EMBL" id="QXFT01001221">
    <property type="protein sequence ID" value="KAE9324978.1"/>
    <property type="molecule type" value="Genomic_DNA"/>
</dbReference>
<sequence length="118" mass="13297">MRLSQFLLLVLVTFSVCCSTLTSAEDPAQMKNSATAMQQASTRHLKGSKTTTDMTPADEERFTPNFRQYVGVFKLPSFSKLPLFKQLAVLKQKFGKGVDVAAKAWFKYLRNRNPKANM</sequence>
<accession>A0A6A3L8P2</accession>
<evidence type="ECO:0000256" key="6">
    <source>
        <dbReference type="SAM" id="MobiDB-lite"/>
    </source>
</evidence>
<evidence type="ECO:0000313" key="9">
    <source>
        <dbReference type="EMBL" id="KAE9324978.1"/>
    </source>
</evidence>
<evidence type="ECO:0000313" key="12">
    <source>
        <dbReference type="Proteomes" id="UP000435112"/>
    </source>
</evidence>
<dbReference type="Proteomes" id="UP000429607">
    <property type="component" value="Unassembled WGS sequence"/>
</dbReference>
<dbReference type="EMBL" id="QXFU01000224">
    <property type="protein sequence ID" value="KAE9039789.1"/>
    <property type="molecule type" value="Genomic_DNA"/>
</dbReference>
<protein>
    <recommendedName>
        <fullName evidence="5">RxLR effector protein</fullName>
    </recommendedName>
</protein>
<keyword evidence="11" id="KW-1185">Reference proteome</keyword>
<evidence type="ECO:0000313" key="11">
    <source>
        <dbReference type="Proteomes" id="UP000434957"/>
    </source>
</evidence>
<evidence type="ECO:0000256" key="1">
    <source>
        <dbReference type="ARBA" id="ARBA00004613"/>
    </source>
</evidence>
<evidence type="ECO:0000313" key="8">
    <source>
        <dbReference type="EMBL" id="KAE9039789.1"/>
    </source>
</evidence>
<evidence type="ECO:0000256" key="5">
    <source>
        <dbReference type="RuleBase" id="RU367124"/>
    </source>
</evidence>
<feature type="signal peptide" evidence="5">
    <location>
        <begin position="1"/>
        <end position="24"/>
    </location>
</feature>
<comment type="domain">
    <text evidence="5">The RxLR-dEER motif acts to carry the protein into the host cell cytoplasm through binding to cell surface phosphatidylinositol-3-phosphate.</text>
</comment>
<evidence type="ECO:0000313" key="10">
    <source>
        <dbReference type="Proteomes" id="UP000429607"/>
    </source>
</evidence>
<reference evidence="10 12" key="1">
    <citation type="submission" date="2018-09" db="EMBL/GenBank/DDBJ databases">
        <title>Genomic investigation of the strawberry pathogen Phytophthora fragariae indicates pathogenicity is determined by transcriptional variation in three key races.</title>
        <authorList>
            <person name="Adams T.M."/>
            <person name="Armitage A.D."/>
            <person name="Sobczyk M.K."/>
            <person name="Bates H.J."/>
            <person name="Dunwell J.M."/>
            <person name="Nellist C.F."/>
            <person name="Harrison R.J."/>
        </authorList>
    </citation>
    <scope>NUCLEOTIDE SEQUENCE [LARGE SCALE GENOMIC DNA]</scope>
    <source>
        <strain evidence="7 10">SCRP249</strain>
        <strain evidence="8 12">SCRP324</strain>
        <strain evidence="9 11">SCRP333</strain>
    </source>
</reference>
<name>A0A6A3L8P2_9STRA</name>
<dbReference type="OrthoDB" id="97448at2759"/>
<feature type="region of interest" description="Disordered" evidence="6">
    <location>
        <begin position="28"/>
        <end position="58"/>
    </location>
</feature>
<evidence type="ECO:0000256" key="4">
    <source>
        <dbReference type="ARBA" id="ARBA00022729"/>
    </source>
</evidence>
<evidence type="ECO:0000313" key="7">
    <source>
        <dbReference type="EMBL" id="KAE9012233.1"/>
    </source>
</evidence>
<dbReference type="Proteomes" id="UP000435112">
    <property type="component" value="Unassembled WGS sequence"/>
</dbReference>
<organism evidence="7 10">
    <name type="scientific">Phytophthora rubi</name>
    <dbReference type="NCBI Taxonomy" id="129364"/>
    <lineage>
        <taxon>Eukaryota</taxon>
        <taxon>Sar</taxon>
        <taxon>Stramenopiles</taxon>
        <taxon>Oomycota</taxon>
        <taxon>Peronosporomycetes</taxon>
        <taxon>Peronosporales</taxon>
        <taxon>Peronosporaceae</taxon>
        <taxon>Phytophthora</taxon>
    </lineage>
</organism>
<keyword evidence="4 5" id="KW-0732">Signal</keyword>
<dbReference type="AlphaFoldDB" id="A0A6A3L8P2"/>
<dbReference type="Pfam" id="PF16810">
    <property type="entry name" value="RXLR"/>
    <property type="match status" value="1"/>
</dbReference>
<dbReference type="InterPro" id="IPR031825">
    <property type="entry name" value="RXLR"/>
</dbReference>
<comment type="subcellular location">
    <subcellularLocation>
        <location evidence="1 5">Secreted</location>
    </subcellularLocation>
</comment>
<keyword evidence="3 5" id="KW-0964">Secreted</keyword>
<comment type="function">
    <text evidence="5">Effector that suppresses plant defense responses during pathogen infection.</text>
</comment>
<proteinExistence type="inferred from homology"/>